<organism evidence="4 5">
    <name type="scientific">Serendipita indica (strain DSM 11827)</name>
    <name type="common">Root endophyte fungus</name>
    <name type="synonym">Piriformospora indica</name>
    <dbReference type="NCBI Taxonomy" id="1109443"/>
    <lineage>
        <taxon>Eukaryota</taxon>
        <taxon>Fungi</taxon>
        <taxon>Dikarya</taxon>
        <taxon>Basidiomycota</taxon>
        <taxon>Agaricomycotina</taxon>
        <taxon>Agaricomycetes</taxon>
        <taxon>Sebacinales</taxon>
        <taxon>Serendipitaceae</taxon>
        <taxon>Serendipita</taxon>
    </lineage>
</organism>
<evidence type="ECO:0000313" key="4">
    <source>
        <dbReference type="EMBL" id="CCA77815.1"/>
    </source>
</evidence>
<dbReference type="STRING" id="1109443.G4U2K6"/>
<keyword evidence="5" id="KW-1185">Reference proteome</keyword>
<dbReference type="Proteomes" id="UP000007148">
    <property type="component" value="Unassembled WGS sequence"/>
</dbReference>
<accession>G4U2K6</accession>
<dbReference type="PANTHER" id="PTHR19848">
    <property type="entry name" value="WD40 REPEAT PROTEIN"/>
    <property type="match status" value="1"/>
</dbReference>
<evidence type="ECO:0000313" key="5">
    <source>
        <dbReference type="Proteomes" id="UP000007148"/>
    </source>
</evidence>
<dbReference type="PROSITE" id="PS50082">
    <property type="entry name" value="WD_REPEATS_2"/>
    <property type="match status" value="2"/>
</dbReference>
<gene>
    <name evidence="4" type="ORF">PIIN_09840</name>
</gene>
<dbReference type="eggNOG" id="KOG0279">
    <property type="taxonomic scope" value="Eukaryota"/>
</dbReference>
<proteinExistence type="predicted"/>
<dbReference type="InterPro" id="IPR015943">
    <property type="entry name" value="WD40/YVTN_repeat-like_dom_sf"/>
</dbReference>
<dbReference type="PANTHER" id="PTHR19848:SF8">
    <property type="entry name" value="F-BOX AND WD REPEAT DOMAIN CONTAINING 7"/>
    <property type="match status" value="1"/>
</dbReference>
<keyword evidence="2" id="KW-0677">Repeat</keyword>
<feature type="repeat" description="WD" evidence="3">
    <location>
        <begin position="57"/>
        <end position="98"/>
    </location>
</feature>
<dbReference type="Pfam" id="PF00400">
    <property type="entry name" value="WD40"/>
    <property type="match status" value="2"/>
</dbReference>
<dbReference type="EMBL" id="CAFZ01001874">
    <property type="protein sequence ID" value="CCA77815.1"/>
    <property type="molecule type" value="Genomic_DNA"/>
</dbReference>
<protein>
    <submittedName>
        <fullName evidence="4">Related to WD40-repeat protein (Notchless protein)</fullName>
    </submittedName>
</protein>
<feature type="repeat" description="WD" evidence="3">
    <location>
        <begin position="14"/>
        <end position="55"/>
    </location>
</feature>
<evidence type="ECO:0000256" key="2">
    <source>
        <dbReference type="ARBA" id="ARBA00022737"/>
    </source>
</evidence>
<comment type="caution">
    <text evidence="4">The sequence shown here is derived from an EMBL/GenBank/DDBJ whole genome shotgun (WGS) entry which is preliminary data.</text>
</comment>
<evidence type="ECO:0000256" key="3">
    <source>
        <dbReference type="PROSITE-ProRule" id="PRU00221"/>
    </source>
</evidence>
<dbReference type="OrthoDB" id="6262491at2759"/>
<dbReference type="InterPro" id="IPR036322">
    <property type="entry name" value="WD40_repeat_dom_sf"/>
</dbReference>
<dbReference type="PROSITE" id="PS00678">
    <property type="entry name" value="WD_REPEATS_1"/>
    <property type="match status" value="1"/>
</dbReference>
<dbReference type="PROSITE" id="PS50294">
    <property type="entry name" value="WD_REPEATS_REGION"/>
    <property type="match status" value="2"/>
</dbReference>
<dbReference type="AlphaFoldDB" id="G4U2K6"/>
<dbReference type="SUPFAM" id="SSF50978">
    <property type="entry name" value="WD40 repeat-like"/>
    <property type="match status" value="1"/>
</dbReference>
<dbReference type="Gene3D" id="2.130.10.10">
    <property type="entry name" value="YVTN repeat-like/Quinoprotein amine dehydrogenase"/>
    <property type="match status" value="1"/>
</dbReference>
<evidence type="ECO:0000256" key="1">
    <source>
        <dbReference type="ARBA" id="ARBA00022574"/>
    </source>
</evidence>
<dbReference type="HOGENOM" id="CLU_000288_57_19_1"/>
<reference evidence="4 5" key="1">
    <citation type="journal article" date="2011" name="PLoS Pathog.">
        <title>Endophytic Life Strategies Decoded by Genome and Transcriptome Analyses of the Mutualistic Root Symbiont Piriformospora indica.</title>
        <authorList>
            <person name="Zuccaro A."/>
            <person name="Lahrmann U."/>
            <person name="Guldener U."/>
            <person name="Langen G."/>
            <person name="Pfiffi S."/>
            <person name="Biedenkopf D."/>
            <person name="Wong P."/>
            <person name="Samans B."/>
            <person name="Grimm C."/>
            <person name="Basiewicz M."/>
            <person name="Murat C."/>
            <person name="Martin F."/>
            <person name="Kogel K.H."/>
        </authorList>
    </citation>
    <scope>NUCLEOTIDE SEQUENCE [LARGE SCALE GENOMIC DNA]</scope>
    <source>
        <strain evidence="4 5">DSM 11827</strain>
    </source>
</reference>
<keyword evidence="1 3" id="KW-0853">WD repeat</keyword>
<dbReference type="SMART" id="SM00320">
    <property type="entry name" value="WD40"/>
    <property type="match status" value="2"/>
</dbReference>
<dbReference type="InterPro" id="IPR019775">
    <property type="entry name" value="WD40_repeat_CS"/>
</dbReference>
<sequence length="191" mass="21305">MWDAETGKPLGESLRGHSHRITAVAFSPDGSRIVSSSWDRTIRLWDAETGEMLGEPLVGHVSIVESVRFSPDGLRIVSGSRDGTIRLWTAHNAALATKVNQDDTEHSSLTEDVEGTPLEISVPGFKQCSLSHNGWVKSSAKYLFWVPPNNRNGLIYRHLLTLPLTSPYRATRLDFTRFQCGDSWTNVRSTR</sequence>
<dbReference type="InterPro" id="IPR001680">
    <property type="entry name" value="WD40_rpt"/>
</dbReference>
<name>G4U2K6_SERID</name>
<dbReference type="InParanoid" id="G4U2K6"/>